<evidence type="ECO:0000313" key="1">
    <source>
        <dbReference type="EMBL" id="CAK5103798.1"/>
    </source>
</evidence>
<protein>
    <submittedName>
        <fullName evidence="1">Uncharacterized protein</fullName>
    </submittedName>
</protein>
<keyword evidence="2" id="KW-1185">Reference proteome</keyword>
<dbReference type="Proteomes" id="UP001497535">
    <property type="component" value="Unassembled WGS sequence"/>
</dbReference>
<name>A0ACB1ASK5_MELEN</name>
<proteinExistence type="predicted"/>
<gene>
    <name evidence="1" type="ORF">MENTE1834_LOCUS42841</name>
</gene>
<reference evidence="1" key="1">
    <citation type="submission" date="2023-11" db="EMBL/GenBank/DDBJ databases">
        <authorList>
            <person name="Poullet M."/>
        </authorList>
    </citation>
    <scope>NUCLEOTIDE SEQUENCE</scope>
    <source>
        <strain evidence="1">E1834</strain>
    </source>
</reference>
<organism evidence="1 2">
    <name type="scientific">Meloidogyne enterolobii</name>
    <name type="common">Root-knot nematode worm</name>
    <name type="synonym">Meloidogyne mayaguensis</name>
    <dbReference type="NCBI Taxonomy" id="390850"/>
    <lineage>
        <taxon>Eukaryota</taxon>
        <taxon>Metazoa</taxon>
        <taxon>Ecdysozoa</taxon>
        <taxon>Nematoda</taxon>
        <taxon>Chromadorea</taxon>
        <taxon>Rhabditida</taxon>
        <taxon>Tylenchina</taxon>
        <taxon>Tylenchomorpha</taxon>
        <taxon>Tylenchoidea</taxon>
        <taxon>Meloidogynidae</taxon>
        <taxon>Meloidogyninae</taxon>
        <taxon>Meloidogyne</taxon>
    </lineage>
</organism>
<sequence length="113" mass="13112">MCKESVNVSNWENQAFTLISGSYLLEINSKESDTDFIVILYFNYEGPVENCATSLLWLNFMGIQSECNFEQRKECSKNKLDSFYCTLCRVNFLKYRSQNNESKIAFGRLGTLK</sequence>
<comment type="caution">
    <text evidence="1">The sequence shown here is derived from an EMBL/GenBank/DDBJ whole genome shotgun (WGS) entry which is preliminary data.</text>
</comment>
<accession>A0ACB1ASK5</accession>
<dbReference type="EMBL" id="CAVMJV010000115">
    <property type="protein sequence ID" value="CAK5103798.1"/>
    <property type="molecule type" value="Genomic_DNA"/>
</dbReference>
<evidence type="ECO:0000313" key="2">
    <source>
        <dbReference type="Proteomes" id="UP001497535"/>
    </source>
</evidence>